<dbReference type="GO" id="GO:0045039">
    <property type="term" value="P:protein insertion into mitochondrial inner membrane"/>
    <property type="evidence" value="ECO:0007669"/>
    <property type="project" value="TreeGrafter"/>
</dbReference>
<dbReference type="PANTHER" id="PTHR28525:SF1">
    <property type="entry name" value="REACTIVE OXYGEN SPECIES MODULATOR 1"/>
    <property type="match status" value="1"/>
</dbReference>
<keyword evidence="6 10" id="KW-0472">Membrane</keyword>
<sequence length="105" mass="11591">MYSNKFTFRQNVIVFDLIFKEMPVPQGYQQQVTHQRQGLSCFDKLKMGFLMGCMIGGSTGVIIGTFTTLRAGLRGKEALRQIGKIAAQMGGSFGVFMTVAQGIRC</sequence>
<dbReference type="Pfam" id="PF10247">
    <property type="entry name" value="Romo1"/>
    <property type="match status" value="1"/>
</dbReference>
<comment type="subcellular location">
    <subcellularLocation>
        <location evidence="1">Membrane</location>
    </subcellularLocation>
</comment>
<keyword evidence="12" id="KW-1185">Reference proteome</keyword>
<evidence type="ECO:0000256" key="8">
    <source>
        <dbReference type="ARBA" id="ARBA00025243"/>
    </source>
</evidence>
<evidence type="ECO:0000256" key="7">
    <source>
        <dbReference type="ARBA" id="ARBA00025225"/>
    </source>
</evidence>
<evidence type="ECO:0000256" key="4">
    <source>
        <dbReference type="ARBA" id="ARBA00022692"/>
    </source>
</evidence>
<dbReference type="GO" id="GO:0030150">
    <property type="term" value="P:protein import into mitochondrial matrix"/>
    <property type="evidence" value="ECO:0007669"/>
    <property type="project" value="TreeGrafter"/>
</dbReference>
<evidence type="ECO:0000313" key="11">
    <source>
        <dbReference type="EMBL" id="KAF7633409.1"/>
    </source>
</evidence>
<protein>
    <recommendedName>
        <fullName evidence="3">Reactive oxygen species modulator 1</fullName>
    </recommendedName>
    <alternativeName>
        <fullName evidence="9">Protein MGR2 homolog</fullName>
    </alternativeName>
</protein>
<feature type="transmembrane region" description="Helical" evidence="10">
    <location>
        <begin position="49"/>
        <end position="73"/>
    </location>
</feature>
<dbReference type="SMART" id="SM01378">
    <property type="entry name" value="Romo1"/>
    <property type="match status" value="1"/>
</dbReference>
<evidence type="ECO:0000256" key="5">
    <source>
        <dbReference type="ARBA" id="ARBA00022989"/>
    </source>
</evidence>
<evidence type="ECO:0000256" key="2">
    <source>
        <dbReference type="ARBA" id="ARBA00007839"/>
    </source>
</evidence>
<evidence type="ECO:0000256" key="3">
    <source>
        <dbReference type="ARBA" id="ARBA00016275"/>
    </source>
</evidence>
<comment type="caution">
    <text evidence="11">The sequence shown here is derived from an EMBL/GenBank/DDBJ whole genome shotgun (WGS) entry which is preliminary data.</text>
</comment>
<dbReference type="InterPro" id="IPR018450">
    <property type="entry name" value="Romo1/Mgr2"/>
</dbReference>
<proteinExistence type="inferred from homology"/>
<evidence type="ECO:0000256" key="6">
    <source>
        <dbReference type="ARBA" id="ARBA00023136"/>
    </source>
</evidence>
<evidence type="ECO:0000313" key="12">
    <source>
        <dbReference type="Proteomes" id="UP000605970"/>
    </source>
</evidence>
<comment type="similarity">
    <text evidence="2">Belongs to the MGR2 family.</text>
</comment>
<dbReference type="EMBL" id="JABEBT010000077">
    <property type="protein sequence ID" value="KAF7633409.1"/>
    <property type="molecule type" value="Genomic_DNA"/>
</dbReference>
<evidence type="ECO:0000256" key="10">
    <source>
        <dbReference type="SAM" id="Phobius"/>
    </source>
</evidence>
<organism evidence="11 12">
    <name type="scientific">Meloidogyne graminicola</name>
    <dbReference type="NCBI Taxonomy" id="189291"/>
    <lineage>
        <taxon>Eukaryota</taxon>
        <taxon>Metazoa</taxon>
        <taxon>Ecdysozoa</taxon>
        <taxon>Nematoda</taxon>
        <taxon>Chromadorea</taxon>
        <taxon>Rhabditida</taxon>
        <taxon>Tylenchina</taxon>
        <taxon>Tylenchomorpha</taxon>
        <taxon>Tylenchoidea</taxon>
        <taxon>Meloidogynidae</taxon>
        <taxon>Meloidogyninae</taxon>
        <taxon>Meloidogyne</taxon>
    </lineage>
</organism>
<comment type="function">
    <text evidence="8">Induces production of reactive oxygen species (ROS) which are necessary for cell proliferation. May play a role in inducing oxidative DNA damage and replicative senescence. May play a role in the coordination of mitochondrial morphology and cell proliferation.</text>
</comment>
<evidence type="ECO:0000256" key="1">
    <source>
        <dbReference type="ARBA" id="ARBA00004370"/>
    </source>
</evidence>
<comment type="function">
    <text evidence="7">Has antibacterial activity against a variety of bacteria including S.aureus, P.aeruginosa and M.tuberculosis. Acts by inducing bacterial membrane breakage.</text>
</comment>
<accession>A0A8S9ZJC8</accession>
<evidence type="ECO:0000256" key="9">
    <source>
        <dbReference type="ARBA" id="ARBA00032686"/>
    </source>
</evidence>
<keyword evidence="4 10" id="KW-0812">Transmembrane</keyword>
<name>A0A8S9ZJC8_9BILA</name>
<dbReference type="AlphaFoldDB" id="A0A8S9ZJC8"/>
<keyword evidence="5 10" id="KW-1133">Transmembrane helix</keyword>
<dbReference type="Proteomes" id="UP000605970">
    <property type="component" value="Unassembled WGS sequence"/>
</dbReference>
<dbReference type="GO" id="GO:0005744">
    <property type="term" value="C:TIM23 mitochondrial import inner membrane translocase complex"/>
    <property type="evidence" value="ECO:0007669"/>
    <property type="project" value="TreeGrafter"/>
</dbReference>
<dbReference type="PANTHER" id="PTHR28525">
    <property type="entry name" value="REACTIVE OXYGEN SPECIES MODULATOR 1"/>
    <property type="match status" value="1"/>
</dbReference>
<gene>
    <name evidence="11" type="ORF">Mgra_00007202</name>
</gene>
<dbReference type="OrthoDB" id="1552at2759"/>
<reference evidence="11" key="1">
    <citation type="journal article" date="2020" name="Ecol. Evol.">
        <title>Genome structure and content of the rice root-knot nematode (Meloidogyne graminicola).</title>
        <authorList>
            <person name="Phan N.T."/>
            <person name="Danchin E.G.J."/>
            <person name="Klopp C."/>
            <person name="Perfus-Barbeoch L."/>
            <person name="Kozlowski D.K."/>
            <person name="Koutsovoulos G.D."/>
            <person name="Lopez-Roques C."/>
            <person name="Bouchez O."/>
            <person name="Zahm M."/>
            <person name="Besnard G."/>
            <person name="Bellafiore S."/>
        </authorList>
    </citation>
    <scope>NUCLEOTIDE SEQUENCE</scope>
    <source>
        <strain evidence="11">VN-18</strain>
    </source>
</reference>